<dbReference type="AlphaFoldDB" id="A0A8B6C9Q0"/>
<accession>A0A8B6C9Q0</accession>
<comment type="caution">
    <text evidence="2">The sequence shown here is derived from an EMBL/GenBank/DDBJ whole genome shotgun (WGS) entry which is preliminary data.</text>
</comment>
<proteinExistence type="predicted"/>
<evidence type="ECO:0000313" key="2">
    <source>
        <dbReference type="EMBL" id="VDI01563.1"/>
    </source>
</evidence>
<keyword evidence="1" id="KW-0175">Coiled coil</keyword>
<reference evidence="2" key="1">
    <citation type="submission" date="2018-11" db="EMBL/GenBank/DDBJ databases">
        <authorList>
            <person name="Alioto T."/>
            <person name="Alioto T."/>
        </authorList>
    </citation>
    <scope>NUCLEOTIDE SEQUENCE</scope>
</reference>
<evidence type="ECO:0000313" key="3">
    <source>
        <dbReference type="Proteomes" id="UP000596742"/>
    </source>
</evidence>
<organism evidence="2 3">
    <name type="scientific">Mytilus galloprovincialis</name>
    <name type="common">Mediterranean mussel</name>
    <dbReference type="NCBI Taxonomy" id="29158"/>
    <lineage>
        <taxon>Eukaryota</taxon>
        <taxon>Metazoa</taxon>
        <taxon>Spiralia</taxon>
        <taxon>Lophotrochozoa</taxon>
        <taxon>Mollusca</taxon>
        <taxon>Bivalvia</taxon>
        <taxon>Autobranchia</taxon>
        <taxon>Pteriomorphia</taxon>
        <taxon>Mytilida</taxon>
        <taxon>Mytiloidea</taxon>
        <taxon>Mytilidae</taxon>
        <taxon>Mytilinae</taxon>
        <taxon>Mytilus</taxon>
    </lineage>
</organism>
<evidence type="ECO:0000256" key="1">
    <source>
        <dbReference type="SAM" id="Coils"/>
    </source>
</evidence>
<protein>
    <submittedName>
        <fullName evidence="2">Uncharacterized protein</fullName>
    </submittedName>
</protein>
<keyword evidence="3" id="KW-1185">Reference proteome</keyword>
<feature type="coiled-coil region" evidence="1">
    <location>
        <begin position="36"/>
        <end position="63"/>
    </location>
</feature>
<dbReference type="EMBL" id="UYJE01001360">
    <property type="protein sequence ID" value="VDI01563.1"/>
    <property type="molecule type" value="Genomic_DNA"/>
</dbReference>
<dbReference type="Proteomes" id="UP000596742">
    <property type="component" value="Unassembled WGS sequence"/>
</dbReference>
<name>A0A8B6C9Q0_MYTGA</name>
<sequence length="133" mass="14525">MQIVATAITADVYETVLLTKKATQRYIHKFIKLTGAANINDQHQQLQKQTLELQAQHRRYEHRYKTTSTTTTAASTITTASSTITTASHTGVTASTSTSTTVATANTVNNTEAVRPVIMPGGITLDKFNEKKK</sequence>
<gene>
    <name evidence="2" type="ORF">MGAL_10B085072</name>
</gene>